<keyword evidence="2" id="KW-1185">Reference proteome</keyword>
<evidence type="ECO:0000313" key="2">
    <source>
        <dbReference type="Proteomes" id="UP001203687"/>
    </source>
</evidence>
<evidence type="ECO:0008006" key="3">
    <source>
        <dbReference type="Google" id="ProtNLM"/>
    </source>
</evidence>
<reference evidence="1" key="1">
    <citation type="submission" date="2022-04" db="EMBL/GenBank/DDBJ databases">
        <authorList>
            <person name="Ren T."/>
        </authorList>
    </citation>
    <scope>NUCLEOTIDE SEQUENCE</scope>
    <source>
        <strain evidence="1">F63249</strain>
    </source>
</reference>
<dbReference type="Proteomes" id="UP001203687">
    <property type="component" value="Unassembled WGS sequence"/>
</dbReference>
<comment type="caution">
    <text evidence="1">The sequence shown here is derived from an EMBL/GenBank/DDBJ whole genome shotgun (WGS) entry which is preliminary data.</text>
</comment>
<name>A0ABT0H8H7_9FLAO</name>
<dbReference type="EMBL" id="JALPQF010000007">
    <property type="protein sequence ID" value="MCK8480664.1"/>
    <property type="molecule type" value="Genomic_DNA"/>
</dbReference>
<proteinExistence type="predicted"/>
<gene>
    <name evidence="1" type="ORF">MUY34_08535</name>
</gene>
<sequence>MKIVNYVSVIVLVLLWQHSSAQYPKIELSSMSETSKTLVKDFVAKALTDCNATNTLKLSSRNATSRFRKFFTNDQLKESCNWYVDRYGNLEEATLIEAIKDNDFTVYRFKMKRSLAEWHTEMRVVLDKKGKLAGVRTKDYWTDKFYRRKDNPVLQKIDTSKLDKSTLELNKSFALKSYQTCESSEMFVVNETNTIHRTLRNDWDKNLLIECDSIKRKNGELSDFKFVEFYSDSVSRHVYRYKVQFDKLVKPSEIRVYSKHNDKFMGIFVIDVWYDRFYEFDKAKSRALNDLGQ</sequence>
<protein>
    <recommendedName>
        <fullName evidence="3">DUF3828 domain-containing protein</fullName>
    </recommendedName>
</protein>
<accession>A0ABT0H8H7</accession>
<dbReference type="RefSeq" id="WP_248412715.1">
    <property type="nucleotide sequence ID" value="NZ_JALPQF010000007.1"/>
</dbReference>
<evidence type="ECO:0000313" key="1">
    <source>
        <dbReference type="EMBL" id="MCK8480664.1"/>
    </source>
</evidence>
<organism evidence="1 2">
    <name type="scientific">Psychroserpens algicola</name>
    <dbReference type="NCBI Taxonomy" id="1719034"/>
    <lineage>
        <taxon>Bacteria</taxon>
        <taxon>Pseudomonadati</taxon>
        <taxon>Bacteroidota</taxon>
        <taxon>Flavobacteriia</taxon>
        <taxon>Flavobacteriales</taxon>
        <taxon>Flavobacteriaceae</taxon>
        <taxon>Psychroserpens</taxon>
    </lineage>
</organism>